<evidence type="ECO:0000313" key="2">
    <source>
        <dbReference type="EMBL" id="KXN68146.1"/>
    </source>
</evidence>
<accession>A0A137NZ99</accession>
<feature type="compositionally biased region" description="Polar residues" evidence="1">
    <location>
        <begin position="16"/>
        <end position="25"/>
    </location>
</feature>
<evidence type="ECO:0000313" key="3">
    <source>
        <dbReference type="Proteomes" id="UP000070444"/>
    </source>
</evidence>
<sequence>MDFVIRAEIEQIRKSAPNSAANTPVGSRIGSPVTSPRTSMNIERPAQSSVPTGKPFKPMFSNHESVVYDPLAARSLSLGVLEELLLGCQACEY</sequence>
<dbReference type="AlphaFoldDB" id="A0A137NZ99"/>
<evidence type="ECO:0000256" key="1">
    <source>
        <dbReference type="SAM" id="MobiDB-lite"/>
    </source>
</evidence>
<proteinExistence type="predicted"/>
<reference evidence="2 3" key="1">
    <citation type="journal article" date="2015" name="Genome Biol. Evol.">
        <title>Phylogenomic analyses indicate that early fungi evolved digesting cell walls of algal ancestors of land plants.</title>
        <authorList>
            <person name="Chang Y."/>
            <person name="Wang S."/>
            <person name="Sekimoto S."/>
            <person name="Aerts A.L."/>
            <person name="Choi C."/>
            <person name="Clum A."/>
            <person name="LaButti K.M."/>
            <person name="Lindquist E.A."/>
            <person name="Yee Ngan C."/>
            <person name="Ohm R.A."/>
            <person name="Salamov A.A."/>
            <person name="Grigoriev I.V."/>
            <person name="Spatafora J.W."/>
            <person name="Berbee M.L."/>
        </authorList>
    </citation>
    <scope>NUCLEOTIDE SEQUENCE [LARGE SCALE GENOMIC DNA]</scope>
    <source>
        <strain evidence="2 3">NRRL 28638</strain>
    </source>
</reference>
<protein>
    <submittedName>
        <fullName evidence="2">Uncharacterized protein</fullName>
    </submittedName>
</protein>
<dbReference type="EMBL" id="KQ964592">
    <property type="protein sequence ID" value="KXN68146.1"/>
    <property type="molecule type" value="Genomic_DNA"/>
</dbReference>
<feature type="region of interest" description="Disordered" evidence="1">
    <location>
        <begin position="15"/>
        <end position="55"/>
    </location>
</feature>
<feature type="compositionally biased region" description="Polar residues" evidence="1">
    <location>
        <begin position="32"/>
        <end position="51"/>
    </location>
</feature>
<name>A0A137NZ99_CONC2</name>
<dbReference type="Proteomes" id="UP000070444">
    <property type="component" value="Unassembled WGS sequence"/>
</dbReference>
<organism evidence="2 3">
    <name type="scientific">Conidiobolus coronatus (strain ATCC 28846 / CBS 209.66 / NRRL 28638)</name>
    <name type="common">Delacroixia coronata</name>
    <dbReference type="NCBI Taxonomy" id="796925"/>
    <lineage>
        <taxon>Eukaryota</taxon>
        <taxon>Fungi</taxon>
        <taxon>Fungi incertae sedis</taxon>
        <taxon>Zoopagomycota</taxon>
        <taxon>Entomophthoromycotina</taxon>
        <taxon>Entomophthoromycetes</taxon>
        <taxon>Entomophthorales</taxon>
        <taxon>Ancylistaceae</taxon>
        <taxon>Conidiobolus</taxon>
    </lineage>
</organism>
<gene>
    <name evidence="2" type="ORF">CONCODRAFT_19175</name>
</gene>
<keyword evidence="3" id="KW-1185">Reference proteome</keyword>